<dbReference type="Proteomes" id="UP000770015">
    <property type="component" value="Unassembled WGS sequence"/>
</dbReference>
<gene>
    <name evidence="1" type="ORF">F5X68DRAFT_145613</name>
</gene>
<evidence type="ECO:0000313" key="1">
    <source>
        <dbReference type="EMBL" id="KAH6661477.1"/>
    </source>
</evidence>
<proteinExistence type="predicted"/>
<sequence length="99" mass="11248">PQYMVDVVDCARLHLIALVDGTIENELILAFNVPFNWNTVLDQFRAFFLDKSFAANRQLGSDLSEVDNAFGADLLKKWYGQEGYTSLEESLCKNVEEIL</sequence>
<evidence type="ECO:0000313" key="2">
    <source>
        <dbReference type="Proteomes" id="UP000770015"/>
    </source>
</evidence>
<dbReference type="Gene3D" id="3.40.50.720">
    <property type="entry name" value="NAD(P)-binding Rossmann-like Domain"/>
    <property type="match status" value="1"/>
</dbReference>
<dbReference type="OrthoDB" id="2735536at2759"/>
<organism evidence="1 2">
    <name type="scientific">Plectosphaerella plurivora</name>
    <dbReference type="NCBI Taxonomy" id="936078"/>
    <lineage>
        <taxon>Eukaryota</taxon>
        <taxon>Fungi</taxon>
        <taxon>Dikarya</taxon>
        <taxon>Ascomycota</taxon>
        <taxon>Pezizomycotina</taxon>
        <taxon>Sordariomycetes</taxon>
        <taxon>Hypocreomycetidae</taxon>
        <taxon>Glomerellales</taxon>
        <taxon>Plectosphaerellaceae</taxon>
        <taxon>Plectosphaerella</taxon>
    </lineage>
</organism>
<keyword evidence="2" id="KW-1185">Reference proteome</keyword>
<feature type="non-terminal residue" evidence="1">
    <location>
        <position position="1"/>
    </location>
</feature>
<comment type="caution">
    <text evidence="1">The sequence shown here is derived from an EMBL/GenBank/DDBJ whole genome shotgun (WGS) entry which is preliminary data.</text>
</comment>
<dbReference type="EMBL" id="JAGSXJ010000053">
    <property type="protein sequence ID" value="KAH6661477.1"/>
    <property type="molecule type" value="Genomic_DNA"/>
</dbReference>
<reference evidence="1" key="1">
    <citation type="journal article" date="2021" name="Nat. Commun.">
        <title>Genetic determinants of endophytism in the Arabidopsis root mycobiome.</title>
        <authorList>
            <person name="Mesny F."/>
            <person name="Miyauchi S."/>
            <person name="Thiergart T."/>
            <person name="Pickel B."/>
            <person name="Atanasova L."/>
            <person name="Karlsson M."/>
            <person name="Huettel B."/>
            <person name="Barry K.W."/>
            <person name="Haridas S."/>
            <person name="Chen C."/>
            <person name="Bauer D."/>
            <person name="Andreopoulos W."/>
            <person name="Pangilinan J."/>
            <person name="LaButti K."/>
            <person name="Riley R."/>
            <person name="Lipzen A."/>
            <person name="Clum A."/>
            <person name="Drula E."/>
            <person name="Henrissat B."/>
            <person name="Kohler A."/>
            <person name="Grigoriev I.V."/>
            <person name="Martin F.M."/>
            <person name="Hacquard S."/>
        </authorList>
    </citation>
    <scope>NUCLEOTIDE SEQUENCE</scope>
    <source>
        <strain evidence="1">MPI-SDFR-AT-0117</strain>
    </source>
</reference>
<name>A0A9P8V0P4_9PEZI</name>
<protein>
    <submittedName>
        <fullName evidence="1">Uncharacterized protein</fullName>
    </submittedName>
</protein>
<accession>A0A9P8V0P4</accession>
<dbReference type="AlphaFoldDB" id="A0A9P8V0P4"/>